<evidence type="ECO:0000313" key="2">
    <source>
        <dbReference type="Proteomes" id="UP000184396"/>
    </source>
</evidence>
<reference evidence="1 2" key="1">
    <citation type="submission" date="2016-11" db="EMBL/GenBank/DDBJ databases">
        <authorList>
            <person name="Jaros S."/>
            <person name="Januszkiewicz K."/>
            <person name="Wedrychowicz H."/>
        </authorList>
    </citation>
    <scope>NUCLEOTIDE SEQUENCE [LARGE SCALE GENOMIC DNA]</scope>
    <source>
        <strain evidence="1 2">CGMCC 1.12213</strain>
    </source>
</reference>
<protein>
    <submittedName>
        <fullName evidence="1">Uncharacterized protein</fullName>
    </submittedName>
</protein>
<dbReference type="EMBL" id="FQYK01000002">
    <property type="protein sequence ID" value="SHI52249.1"/>
    <property type="molecule type" value="Genomic_DNA"/>
</dbReference>
<keyword evidence="2" id="KW-1185">Reference proteome</keyword>
<dbReference type="AlphaFoldDB" id="A0A1M6BU41"/>
<name>A0A1M6BU41_9FLAO</name>
<organism evidence="1 2">
    <name type="scientific">Algibacter luteus</name>
    <dbReference type="NCBI Taxonomy" id="1178825"/>
    <lineage>
        <taxon>Bacteria</taxon>
        <taxon>Pseudomonadati</taxon>
        <taxon>Bacteroidota</taxon>
        <taxon>Flavobacteriia</taxon>
        <taxon>Flavobacteriales</taxon>
        <taxon>Flavobacteriaceae</taxon>
        <taxon>Algibacter</taxon>
    </lineage>
</organism>
<dbReference type="eggNOG" id="ENOG5031T60">
    <property type="taxonomic scope" value="Bacteria"/>
</dbReference>
<proteinExistence type="predicted"/>
<dbReference type="OrthoDB" id="1144611at2"/>
<gene>
    <name evidence="1" type="ORF">SAMN05216261_0907</name>
</gene>
<evidence type="ECO:0000313" key="1">
    <source>
        <dbReference type="EMBL" id="SHI52249.1"/>
    </source>
</evidence>
<dbReference type="Proteomes" id="UP000184396">
    <property type="component" value="Unassembled WGS sequence"/>
</dbReference>
<sequence>MKITDSKFSDQILKCIENPLGNIYFFNHVAVVEIHEGVHFDIQKAPLIITELTSYFGHSQPYGVVANRINSYSVDLLDTHLYREQAKNLYAYGVVGHDLAGKMNAELENDFCSSDKVDYENLHDAIFNVYNKVKNSGLFYSTK</sequence>
<accession>A0A1M6BU41</accession>
<dbReference type="RefSeq" id="WP_019387526.1">
    <property type="nucleotide sequence ID" value="NZ_ALIH01000006.1"/>
</dbReference>